<dbReference type="InterPro" id="IPR017029">
    <property type="entry name" value="Phage_head_put"/>
</dbReference>
<evidence type="ECO:0000313" key="1">
    <source>
        <dbReference type="EMBL" id="ALP47899.1"/>
    </source>
</evidence>
<accession>A0A0S2SY77</accession>
<dbReference type="PIRSF" id="PIRSF034565">
    <property type="entry name" value="UCP034565"/>
    <property type="match status" value="1"/>
</dbReference>
<dbReference type="Proteomes" id="UP000201818">
    <property type="component" value="Segment"/>
</dbReference>
<keyword evidence="2" id="KW-1185">Reference proteome</keyword>
<organism evidence="1 2">
    <name type="scientific">Pseudomonas phage YMC11/02/R656</name>
    <dbReference type="NCBI Taxonomy" id="1755689"/>
    <lineage>
        <taxon>Viruses</taxon>
        <taxon>Duplodnaviria</taxon>
        <taxon>Heunggongvirae</taxon>
        <taxon>Uroviricota</taxon>
        <taxon>Caudoviricetes</taxon>
        <taxon>Bugaksanvirus</taxon>
        <taxon>Bugaksanvirus R656</taxon>
    </lineage>
</organism>
<sequence length="359" mass="39641">MTRLEILLAELYTDHGIDLIRTTAGMSKEVEEKITELAEELIKLLQGRRLPLKNVKEVNAILDEAAKAIKAQYTEIAAAHDANLRQLAVIEGGFASSSVNSLVSRPIMLGVGKNRLSAVVANTLIEGAPTKQWWLKQAADVSFRFAGVVRNGFVNGETTEQMVTQIVGRRARGDQPPVKGFMDVSKRAARTLVHNSAQAVANGARMEVYKANSGENGPVKGYRQLSTLDSHTTEICMVYDQKTWDLQFMPVGHSLPYKQGCPRHWGCRSTTLPWLKTMRELGIDVDEVKSTRASMDGQVPASLNFETWLKGKSKAFQDEKLGPGRADLWRRGVITLSDLLDQRGNPLSLAQLKALYAPD</sequence>
<name>A0A0S2SY77_9CAUD</name>
<reference evidence="1 2" key="1">
    <citation type="submission" date="2015-10" db="EMBL/GenBank/DDBJ databases">
        <title>Complete Genome Sequence of the Pseudomonas phage YMC11/02/R656_PAE_BP.</title>
        <authorList>
            <person name="Jeon J."/>
            <person name="Yong D."/>
            <person name="Lee K."/>
        </authorList>
    </citation>
    <scope>NUCLEOTIDE SEQUENCE [LARGE SCALE GENOMIC DNA]</scope>
</reference>
<protein>
    <recommendedName>
        <fullName evidence="3">Phage head morphogenesis domain-containing protein</fullName>
    </recommendedName>
</protein>
<dbReference type="OrthoDB" id="3800at10239"/>
<dbReference type="KEGG" id="vg:26516131"/>
<dbReference type="EMBL" id="KT968831">
    <property type="protein sequence ID" value="ALP47899.1"/>
    <property type="molecule type" value="Genomic_DNA"/>
</dbReference>
<dbReference type="GeneID" id="26516131"/>
<gene>
    <name evidence="1" type="ORF">BPPAER656_00780</name>
</gene>
<evidence type="ECO:0000313" key="2">
    <source>
        <dbReference type="Proteomes" id="UP000201818"/>
    </source>
</evidence>
<evidence type="ECO:0008006" key="3">
    <source>
        <dbReference type="Google" id="ProtNLM"/>
    </source>
</evidence>
<dbReference type="RefSeq" id="YP_009187475.1">
    <property type="nucleotide sequence ID" value="NC_028657.1"/>
</dbReference>
<proteinExistence type="predicted"/>